<accession>A0AB34U795</accession>
<evidence type="ECO:0000313" key="2">
    <source>
        <dbReference type="Proteomes" id="UP000050545"/>
    </source>
</evidence>
<gene>
    <name evidence="1" type="ORF">ALO67_04127</name>
</gene>
<dbReference type="AlphaFoldDB" id="A0AB34U795"/>
<dbReference type="Proteomes" id="UP000050545">
    <property type="component" value="Unassembled WGS sequence"/>
</dbReference>
<dbReference type="EMBL" id="LJQN01000087">
    <property type="protein sequence ID" value="KPX54594.1"/>
    <property type="molecule type" value="Genomic_DNA"/>
</dbReference>
<organism evidence="1 2">
    <name type="scientific">Pseudomonas amygdali pv. hibisci</name>
    <dbReference type="NCBI Taxonomy" id="251723"/>
    <lineage>
        <taxon>Bacteria</taxon>
        <taxon>Pseudomonadati</taxon>
        <taxon>Pseudomonadota</taxon>
        <taxon>Gammaproteobacteria</taxon>
        <taxon>Pseudomonadales</taxon>
        <taxon>Pseudomonadaceae</taxon>
        <taxon>Pseudomonas</taxon>
        <taxon>Pseudomonas amygdali</taxon>
    </lineage>
</organism>
<protein>
    <submittedName>
        <fullName evidence="1">Uncharacterized protein</fullName>
    </submittedName>
</protein>
<dbReference type="RefSeq" id="WP_057404770.1">
    <property type="nucleotide sequence ID" value="NZ_LJQN01000087.1"/>
</dbReference>
<evidence type="ECO:0000313" key="1">
    <source>
        <dbReference type="EMBL" id="KPX54594.1"/>
    </source>
</evidence>
<name>A0AB34U795_PSEA0</name>
<reference evidence="1 2" key="1">
    <citation type="submission" date="2015-09" db="EMBL/GenBank/DDBJ databases">
        <title>Genome announcement of multiple Pseudomonas syringae strains.</title>
        <authorList>
            <person name="Thakur S."/>
            <person name="Wang P.W."/>
            <person name="Gong Y."/>
            <person name="Weir B.S."/>
            <person name="Guttman D.S."/>
        </authorList>
    </citation>
    <scope>NUCLEOTIDE SEQUENCE [LARGE SCALE GENOMIC DNA]</scope>
    <source>
        <strain evidence="1 2">ICMP9623</strain>
    </source>
</reference>
<sequence>MLVVSHYEIQETAGRSQPWDKTTYTENAGAYYSFCEKPELIREVLEDFKPFESQKAVQTFYELLEWLNRKEGALETNDCFFRPPAENPDDQFRFSTKTHGRLEFFIRKLDMNLSGDAVHWLYRMLSLHLQVERPDFHSAIFDIAGAETEYLELPGGRNERTGLRLCIYFNAYGDGDANAWDNLDIAIHGLFEAFKGIERGIYGDFLKFP</sequence>
<proteinExistence type="predicted"/>
<comment type="caution">
    <text evidence="1">The sequence shown here is derived from an EMBL/GenBank/DDBJ whole genome shotgun (WGS) entry which is preliminary data.</text>
</comment>